<dbReference type="Proteomes" id="UP001245561">
    <property type="component" value="Unassembled WGS sequence"/>
</dbReference>
<name>A0AAW8THF3_9ENTE</name>
<dbReference type="AlphaFoldDB" id="A0AAW8THF3"/>
<comment type="caution">
    <text evidence="1">The sequence shown here is derived from an EMBL/GenBank/DDBJ whole genome shotgun (WGS) entry which is preliminary data.</text>
</comment>
<sequence length="155" mass="17746">MVLFDVSRYETPNPKDVNLANTKHNVSVFMAAYLSSRSRVGQPREPKVTQSFSLIPPSTTKHTFEAEQILIDSEDAKEEFIYLHKLFIKGYSAIQHPFKPDVTERRKKIFYDRYIRGLPIYVTAQHANISEEMVSQESAGCIVQFASALELVSFK</sequence>
<evidence type="ECO:0000313" key="2">
    <source>
        <dbReference type="Proteomes" id="UP001245561"/>
    </source>
</evidence>
<protein>
    <submittedName>
        <fullName evidence="1">ArpU family transcriptional regulator</fullName>
    </submittedName>
</protein>
<evidence type="ECO:0000313" key="1">
    <source>
        <dbReference type="EMBL" id="MDT2637661.1"/>
    </source>
</evidence>
<reference evidence="1" key="1">
    <citation type="submission" date="2023-03" db="EMBL/GenBank/DDBJ databases">
        <authorList>
            <person name="Shen W."/>
            <person name="Cai J."/>
        </authorList>
    </citation>
    <scope>NUCLEOTIDE SEQUENCE</scope>
    <source>
        <strain evidence="1">P55-2</strain>
    </source>
</reference>
<organism evidence="1 2">
    <name type="scientific">Enterococcus dongliensis</name>
    <dbReference type="NCBI Taxonomy" id="2559925"/>
    <lineage>
        <taxon>Bacteria</taxon>
        <taxon>Bacillati</taxon>
        <taxon>Bacillota</taxon>
        <taxon>Bacilli</taxon>
        <taxon>Lactobacillales</taxon>
        <taxon>Enterococcaceae</taxon>
        <taxon>Enterococcus</taxon>
    </lineage>
</organism>
<gene>
    <name evidence="1" type="ORF">P7D36_09170</name>
</gene>
<accession>A0AAW8THF3</accession>
<dbReference type="RefSeq" id="WP_311800861.1">
    <property type="nucleotide sequence ID" value="NZ_JARPYS010000011.1"/>
</dbReference>
<proteinExistence type="predicted"/>
<dbReference type="EMBL" id="JARPYT010000012">
    <property type="protein sequence ID" value="MDT2637661.1"/>
    <property type="molecule type" value="Genomic_DNA"/>
</dbReference>